<organism evidence="3 4">
    <name type="scientific">Emydomyces testavorans</name>
    <dbReference type="NCBI Taxonomy" id="2070801"/>
    <lineage>
        <taxon>Eukaryota</taxon>
        <taxon>Fungi</taxon>
        <taxon>Dikarya</taxon>
        <taxon>Ascomycota</taxon>
        <taxon>Pezizomycotina</taxon>
        <taxon>Eurotiomycetes</taxon>
        <taxon>Eurotiomycetidae</taxon>
        <taxon>Onygenales</taxon>
        <taxon>Nannizziopsiaceae</taxon>
        <taxon>Emydomyces</taxon>
    </lineage>
</organism>
<feature type="compositionally biased region" description="Low complexity" evidence="2">
    <location>
        <begin position="1215"/>
        <end position="1229"/>
    </location>
</feature>
<sequence>MNSVRQSCRPKHQVLILKCYPRFQKGVQSVKPNSSELSYLLYYASTRRSKLQKVGVFLEKRAARDVWRGKIGNVQVTLQILAALIEKVPRDLPLYARSVITVLETVLRSREITMVEETIPTFELFCRHQDSATLTADHEYINQYRETVRTYASFASTETPVVSKTPMSAPMALRWRTVGLKAIKSIVASEMLSTDGAKQLNVVIPVILQNLYASGDPGLSPLQEKAKSSEKLEREQLRRRRMSISTIQTVDTIDGYGDPESASSSAADADRLAEVEARVLALRCLEKVFSGTNRVQIRFATSLVLSFIVSRRPPRNQEKGRNSNGRMNGNWATNLLEVIANWTPVQDRFIILVTLLEALVGQPLIDGHLESQLILASMLDWLLSSSINLIGLSVMDVLIGLLHFIHLLLQLEDGTQKSALHYVPSPFVKPLPQLEEPTVASSANDDIEKVSITAPMRHELLELLGKCVGDLATHIYYGDQVSDMIRAIITRIKPSPVLEGEHVDREVEPDNGKQSPPRSDYTAESYFSFPSARVTALKAIKDTLIVANLRKSISGSDSSSRNRVPLQVWEGTQWLLRDPEREVRNAYVDALLSWLQLETNKTDLRVSLEHTRASKISNKKDVSDISERLARRIVSNASQRENGSAGASSFLQLLHLTIFDVVTELSITDSDILVLHLLLANMVEHMGVNAVRYTLPVLMKLQTLSVSSSASMSPTRKLQISSLVHGYLLAVVEKFDLEGTRVGNEIINEISKRKSRGIWLDKLQLPPRPLNHIRVSLDTKINQESLSRPDKDVLCPFTSLDELVTQIETSYNSSYVSPPTSPSSSPGRSFTLPSFGHNNATQSATPGSQLPLHVKEQMLAQWSKEDCLAAIEREKAKASSLSGSRTATGRNAANLSLYRNAPGSPAGTTPSVGNQQDRPVTAACPATGGLGSIRKTRRQSVPERRSSPATSSRESTVRVSELRRVLSVVNNHNVRQPSPLRHRDGVDSTASSVESMVSYNLSISDAGTAGPDRPLSPPGNSRTPRSSNTQLGGNRASDHLYDDTEPDDIPPVPPLPSSLAIPGGFPADSRRASSASSPLHSPIRSDRPSTAPGRQPRTPSSTSTIRQSRSLTRNKSLNVSLHDQSERKGEELNGIPGGHIHGYSEDMSDIGIAITADTTETVPQSQELDYTSSRWSRREASRTLSFGRRVDVDDLLEGLAIRSDGHVKDDGEITGAESSSRAAEGARISPRTGKRPALYSASNGYQTSYQRKSGLLAPSSAPWNRTSSDIRGGIGPPPY</sequence>
<dbReference type="PANTHER" id="PTHR47766:SF1">
    <property type="entry name" value="PROTEIN EFR3"/>
    <property type="match status" value="1"/>
</dbReference>
<feature type="region of interest" description="Disordered" evidence="2">
    <location>
        <begin position="1003"/>
        <end position="1140"/>
    </location>
</feature>
<dbReference type="AlphaFoldDB" id="A0AAF0DB51"/>
<evidence type="ECO:0000256" key="1">
    <source>
        <dbReference type="ARBA" id="ARBA00010216"/>
    </source>
</evidence>
<feature type="region of interest" description="Disordered" evidence="2">
    <location>
        <begin position="892"/>
        <end position="959"/>
    </location>
</feature>
<feature type="compositionally biased region" description="Low complexity" evidence="2">
    <location>
        <begin position="811"/>
        <end position="826"/>
    </location>
</feature>
<evidence type="ECO:0000256" key="2">
    <source>
        <dbReference type="SAM" id="MobiDB-lite"/>
    </source>
</evidence>
<feature type="region of interest" description="Disordered" evidence="2">
    <location>
        <begin position="500"/>
        <end position="522"/>
    </location>
</feature>
<keyword evidence="4" id="KW-1185">Reference proteome</keyword>
<accession>A0AAF0DB51</accession>
<comment type="similarity">
    <text evidence="1">Belongs to the EFR3 family.</text>
</comment>
<feature type="region of interest" description="Disordered" evidence="2">
    <location>
        <begin position="1206"/>
        <end position="1279"/>
    </location>
</feature>
<feature type="compositionally biased region" description="Polar residues" evidence="2">
    <location>
        <begin position="827"/>
        <end position="848"/>
    </location>
</feature>
<dbReference type="GO" id="GO:0005886">
    <property type="term" value="C:plasma membrane"/>
    <property type="evidence" value="ECO:0007669"/>
    <property type="project" value="TreeGrafter"/>
</dbReference>
<feature type="compositionally biased region" description="Low complexity" evidence="2">
    <location>
        <begin position="950"/>
        <end position="959"/>
    </location>
</feature>
<feature type="compositionally biased region" description="Basic and acidic residues" evidence="2">
    <location>
        <begin position="500"/>
        <end position="511"/>
    </location>
</feature>
<proteinExistence type="inferred from homology"/>
<feature type="region of interest" description="Disordered" evidence="2">
    <location>
        <begin position="811"/>
        <end position="849"/>
    </location>
</feature>
<reference evidence="3" key="1">
    <citation type="submission" date="2023-03" db="EMBL/GenBank/DDBJ databases">
        <title>Emydomyces testavorans Genome Sequence.</title>
        <authorList>
            <person name="Hoyer L."/>
        </authorList>
    </citation>
    <scope>NUCLEOTIDE SEQUENCE</scope>
    <source>
        <strain evidence="3">16-2883</strain>
    </source>
</reference>
<dbReference type="GO" id="GO:0072659">
    <property type="term" value="P:protein localization to plasma membrane"/>
    <property type="evidence" value="ECO:0007669"/>
    <property type="project" value="InterPro"/>
</dbReference>
<dbReference type="InterPro" id="IPR049150">
    <property type="entry name" value="EFR3_HEAT-like_rpt"/>
</dbReference>
<feature type="compositionally biased region" description="Polar residues" evidence="2">
    <location>
        <begin position="1097"/>
        <end position="1122"/>
    </location>
</feature>
<feature type="compositionally biased region" description="Low complexity" evidence="2">
    <location>
        <begin position="1072"/>
        <end position="1082"/>
    </location>
</feature>
<evidence type="ECO:0000313" key="4">
    <source>
        <dbReference type="Proteomes" id="UP001219355"/>
    </source>
</evidence>
<feature type="compositionally biased region" description="Polar residues" evidence="2">
    <location>
        <begin position="906"/>
        <end position="918"/>
    </location>
</feature>
<dbReference type="Pfam" id="PF21072">
    <property type="entry name" value="EFR3"/>
    <property type="match status" value="2"/>
</dbReference>
<dbReference type="Proteomes" id="UP001219355">
    <property type="component" value="Chromosome 1"/>
</dbReference>
<dbReference type="PANTHER" id="PTHR47766">
    <property type="entry name" value="PROTEIN EFR3"/>
    <property type="match status" value="1"/>
</dbReference>
<evidence type="ECO:0000313" key="3">
    <source>
        <dbReference type="EMBL" id="WEW55247.1"/>
    </source>
</evidence>
<feature type="region of interest" description="Disordered" evidence="2">
    <location>
        <begin position="973"/>
        <end position="992"/>
    </location>
</feature>
<gene>
    <name evidence="3" type="primary">EFR3</name>
    <name evidence="3" type="ORF">PRK78_000676</name>
</gene>
<name>A0AAF0DB51_9EURO</name>
<feature type="compositionally biased region" description="Polar residues" evidence="2">
    <location>
        <begin position="1240"/>
        <end position="1251"/>
    </location>
</feature>
<dbReference type="EMBL" id="CP120627">
    <property type="protein sequence ID" value="WEW55247.1"/>
    <property type="molecule type" value="Genomic_DNA"/>
</dbReference>
<protein>
    <submittedName>
        <fullName evidence="3">Plasma membrane localization protein</fullName>
    </submittedName>
</protein>
<dbReference type="InterPro" id="IPR039786">
    <property type="entry name" value="EFR3"/>
</dbReference>
<feature type="compositionally biased region" description="Polar residues" evidence="2">
    <location>
        <begin position="1018"/>
        <end position="1032"/>
    </location>
</feature>